<gene>
    <name evidence="7" type="ORF">NEOLEDRAFT_1128646</name>
</gene>
<dbReference type="PROSITE" id="PS50970">
    <property type="entry name" value="HCY"/>
    <property type="match status" value="1"/>
</dbReference>
<dbReference type="Pfam" id="PF02574">
    <property type="entry name" value="S-methyl_trans"/>
    <property type="match status" value="1"/>
</dbReference>
<keyword evidence="4 5" id="KW-0862">Zinc</keyword>
<keyword evidence="8" id="KW-1185">Reference proteome</keyword>
<feature type="binding site" evidence="5">
    <location>
        <position position="362"/>
    </location>
    <ligand>
        <name>Zn(2+)</name>
        <dbReference type="ChEBI" id="CHEBI:29105"/>
    </ligand>
</feature>
<sequence>MTDVDFSSFFGQEVVVMDGGLGTTLEDMFHQNISHSSLWSAKPIDEDPEIIIEAHLAFLRAGARVVLTSTYQCSYETFQRAGYSKEDAERIMITAVNLAVEAKKRFLQSQNHQVKIALSLGPFGATLSPAQEFDGFYPPPYGPRAYSPNGHNVNTFKGANEQAREDEAILALTQFHLKRLLVFAMKPDVWSSFDCLAFETVPLIHEVKAIRKAVNALYESQPGLQQKPWWISTVWPNGHYPQSRSLDGRLIRPKHLVEAVLGADDGLPCPDGFGINCTSTLFLPHVLAEAQVKVAELLSDRKPWLVLYPNGGDIYDTITRKWIVREEDKDRKDQKWVGDVVQTVRDAKSSKVWEGILAGGCCRTGPVEIQQLAEGVAPEGGR</sequence>
<comment type="cofactor">
    <cofactor evidence="5">
        <name>Zn(2+)</name>
        <dbReference type="ChEBI" id="CHEBI:29105"/>
    </cofactor>
</comment>
<accession>A0A165V3C0</accession>
<evidence type="ECO:0000313" key="7">
    <source>
        <dbReference type="EMBL" id="KZT29094.1"/>
    </source>
</evidence>
<dbReference type="GO" id="GO:0009086">
    <property type="term" value="P:methionine biosynthetic process"/>
    <property type="evidence" value="ECO:0007669"/>
    <property type="project" value="InterPro"/>
</dbReference>
<dbReference type="InterPro" id="IPR003726">
    <property type="entry name" value="HCY_dom"/>
</dbReference>
<dbReference type="InterPro" id="IPR051486">
    <property type="entry name" value="Hcy_S-methyltransferase"/>
</dbReference>
<keyword evidence="3 5" id="KW-0479">Metal-binding</keyword>
<feature type="binding site" evidence="5">
    <location>
        <position position="361"/>
    </location>
    <ligand>
        <name>Zn(2+)</name>
        <dbReference type="ChEBI" id="CHEBI:29105"/>
    </ligand>
</feature>
<dbReference type="Proteomes" id="UP000076761">
    <property type="component" value="Unassembled WGS sequence"/>
</dbReference>
<dbReference type="GO" id="GO:0033528">
    <property type="term" value="P:S-methylmethionine cycle"/>
    <property type="evidence" value="ECO:0007669"/>
    <property type="project" value="TreeGrafter"/>
</dbReference>
<evidence type="ECO:0000256" key="5">
    <source>
        <dbReference type="PROSITE-ProRule" id="PRU00333"/>
    </source>
</evidence>
<dbReference type="InterPro" id="IPR017226">
    <property type="entry name" value="BHMT-like"/>
</dbReference>
<dbReference type="InParanoid" id="A0A165V3C0"/>
<evidence type="ECO:0000256" key="2">
    <source>
        <dbReference type="ARBA" id="ARBA00022679"/>
    </source>
</evidence>
<feature type="binding site" evidence="5">
    <location>
        <position position="277"/>
    </location>
    <ligand>
        <name>Zn(2+)</name>
        <dbReference type="ChEBI" id="CHEBI:29105"/>
    </ligand>
</feature>
<evidence type="ECO:0000256" key="3">
    <source>
        <dbReference type="ARBA" id="ARBA00022723"/>
    </source>
</evidence>
<dbReference type="GO" id="GO:0008898">
    <property type="term" value="F:S-adenosylmethionine-homocysteine S-methyltransferase activity"/>
    <property type="evidence" value="ECO:0007669"/>
    <property type="project" value="TreeGrafter"/>
</dbReference>
<evidence type="ECO:0000313" key="8">
    <source>
        <dbReference type="Proteomes" id="UP000076761"/>
    </source>
</evidence>
<proteinExistence type="predicted"/>
<dbReference type="EMBL" id="KV425555">
    <property type="protein sequence ID" value="KZT29094.1"/>
    <property type="molecule type" value="Genomic_DNA"/>
</dbReference>
<dbReference type="GO" id="GO:0008270">
    <property type="term" value="F:zinc ion binding"/>
    <property type="evidence" value="ECO:0007669"/>
    <property type="project" value="InterPro"/>
</dbReference>
<evidence type="ECO:0000256" key="4">
    <source>
        <dbReference type="ARBA" id="ARBA00022833"/>
    </source>
</evidence>
<dbReference type="PANTHER" id="PTHR46015:SF1">
    <property type="entry name" value="HOMOCYSTEINE S-METHYLTRANSFERASE-LIKE ISOFORM 1"/>
    <property type="match status" value="1"/>
</dbReference>
<dbReference type="GO" id="GO:0032259">
    <property type="term" value="P:methylation"/>
    <property type="evidence" value="ECO:0007669"/>
    <property type="project" value="UniProtKB-KW"/>
</dbReference>
<dbReference type="SUPFAM" id="SSF82282">
    <property type="entry name" value="Homocysteine S-methyltransferase"/>
    <property type="match status" value="1"/>
</dbReference>
<organism evidence="7 8">
    <name type="scientific">Neolentinus lepideus HHB14362 ss-1</name>
    <dbReference type="NCBI Taxonomy" id="1314782"/>
    <lineage>
        <taxon>Eukaryota</taxon>
        <taxon>Fungi</taxon>
        <taxon>Dikarya</taxon>
        <taxon>Basidiomycota</taxon>
        <taxon>Agaricomycotina</taxon>
        <taxon>Agaricomycetes</taxon>
        <taxon>Gloeophyllales</taxon>
        <taxon>Gloeophyllaceae</taxon>
        <taxon>Neolentinus</taxon>
    </lineage>
</organism>
<dbReference type="Gene3D" id="3.20.20.330">
    <property type="entry name" value="Homocysteine-binding-like domain"/>
    <property type="match status" value="1"/>
</dbReference>
<dbReference type="AlphaFoldDB" id="A0A165V3C0"/>
<feature type="domain" description="Hcy-binding" evidence="6">
    <location>
        <begin position="3"/>
        <end position="376"/>
    </location>
</feature>
<dbReference type="InterPro" id="IPR036589">
    <property type="entry name" value="HCY_dom_sf"/>
</dbReference>
<evidence type="ECO:0000256" key="1">
    <source>
        <dbReference type="ARBA" id="ARBA00022603"/>
    </source>
</evidence>
<dbReference type="OrthoDB" id="261426at2759"/>
<name>A0A165V3C0_9AGAM</name>
<dbReference type="STRING" id="1314782.A0A165V3C0"/>
<reference evidence="7 8" key="1">
    <citation type="journal article" date="2016" name="Mol. Biol. Evol.">
        <title>Comparative Genomics of Early-Diverging Mushroom-Forming Fungi Provides Insights into the Origins of Lignocellulose Decay Capabilities.</title>
        <authorList>
            <person name="Nagy L.G."/>
            <person name="Riley R."/>
            <person name="Tritt A."/>
            <person name="Adam C."/>
            <person name="Daum C."/>
            <person name="Floudas D."/>
            <person name="Sun H."/>
            <person name="Yadav J.S."/>
            <person name="Pangilinan J."/>
            <person name="Larsson K.H."/>
            <person name="Matsuura K."/>
            <person name="Barry K."/>
            <person name="Labutti K."/>
            <person name="Kuo R."/>
            <person name="Ohm R.A."/>
            <person name="Bhattacharya S.S."/>
            <person name="Shirouzu T."/>
            <person name="Yoshinaga Y."/>
            <person name="Martin F.M."/>
            <person name="Grigoriev I.V."/>
            <person name="Hibbett D.S."/>
        </authorList>
    </citation>
    <scope>NUCLEOTIDE SEQUENCE [LARGE SCALE GENOMIC DNA]</scope>
    <source>
        <strain evidence="7 8">HHB14362 ss-1</strain>
    </source>
</reference>
<dbReference type="PIRSF" id="PIRSF037505">
    <property type="entry name" value="Betaine_HMT"/>
    <property type="match status" value="1"/>
</dbReference>
<keyword evidence="2 5" id="KW-0808">Transferase</keyword>
<dbReference type="PANTHER" id="PTHR46015">
    <property type="entry name" value="ZGC:172121"/>
    <property type="match status" value="1"/>
</dbReference>
<evidence type="ECO:0000259" key="6">
    <source>
        <dbReference type="PROSITE" id="PS50970"/>
    </source>
</evidence>
<keyword evidence="1 5" id="KW-0489">Methyltransferase</keyword>
<protein>
    <submittedName>
        <fullName evidence="7">Homocysteine S-methyltransferase</fullName>
    </submittedName>
</protein>